<evidence type="ECO:0000256" key="1">
    <source>
        <dbReference type="ARBA" id="ARBA00022801"/>
    </source>
</evidence>
<protein>
    <recommendedName>
        <fullName evidence="2">BD-FAE-like domain-containing protein</fullName>
    </recommendedName>
</protein>
<organism evidence="3 4">
    <name type="scientific">Cladophialophora chaetospira</name>
    <dbReference type="NCBI Taxonomy" id="386627"/>
    <lineage>
        <taxon>Eukaryota</taxon>
        <taxon>Fungi</taxon>
        <taxon>Dikarya</taxon>
        <taxon>Ascomycota</taxon>
        <taxon>Pezizomycotina</taxon>
        <taxon>Eurotiomycetes</taxon>
        <taxon>Chaetothyriomycetidae</taxon>
        <taxon>Chaetothyriales</taxon>
        <taxon>Herpotrichiellaceae</taxon>
        <taxon>Cladophialophora</taxon>
    </lineage>
</organism>
<dbReference type="Pfam" id="PF20434">
    <property type="entry name" value="BD-FAE"/>
    <property type="match status" value="1"/>
</dbReference>
<dbReference type="Proteomes" id="UP001172673">
    <property type="component" value="Unassembled WGS sequence"/>
</dbReference>
<evidence type="ECO:0000313" key="4">
    <source>
        <dbReference type="Proteomes" id="UP001172673"/>
    </source>
</evidence>
<dbReference type="Gene3D" id="3.40.50.1820">
    <property type="entry name" value="alpha/beta hydrolase"/>
    <property type="match status" value="1"/>
</dbReference>
<dbReference type="PANTHER" id="PTHR48081">
    <property type="entry name" value="AB HYDROLASE SUPERFAMILY PROTEIN C4A8.06C"/>
    <property type="match status" value="1"/>
</dbReference>
<accession>A0AA38X729</accession>
<dbReference type="PANTHER" id="PTHR48081:SF33">
    <property type="entry name" value="KYNURENINE FORMAMIDASE"/>
    <property type="match status" value="1"/>
</dbReference>
<dbReference type="EMBL" id="JAPDRK010000010">
    <property type="protein sequence ID" value="KAJ9608057.1"/>
    <property type="molecule type" value="Genomic_DNA"/>
</dbReference>
<dbReference type="InterPro" id="IPR050300">
    <property type="entry name" value="GDXG_lipolytic_enzyme"/>
</dbReference>
<feature type="domain" description="BD-FAE-like" evidence="2">
    <location>
        <begin position="51"/>
        <end position="160"/>
    </location>
</feature>
<sequence length="313" mass="34606">MQSLPKFGTSIGEVVFPTYQVYTPLLQKQAEVIKSTKRQTFTYGSHPRQQLDLYTPSNSEKGQDKLLIFLYGGGLVRGDKISPVVPQELVYANLGHFFAERVGCKVIIPDYRLISHEAKFPSGGEDLALVVQWAKENIKQDSKDPLDLYIMGNSAGGIHSATYLFASQFSESRRGILGSGAAELRLKGVILLAVPFHFDQAVAERAETLSSYYGTEVQQHSPLGLLRSSKEDGSVDGFKEVQFLVITASLDPKAEILVPNDDFVKEWPLGSNLAKLEIEGHNHISPVLSLGTGVEEEERWGQQVVDFIMKHSP</sequence>
<dbReference type="SUPFAM" id="SSF53474">
    <property type="entry name" value="alpha/beta-Hydrolases"/>
    <property type="match status" value="1"/>
</dbReference>
<gene>
    <name evidence="3" type="ORF">H2200_007045</name>
</gene>
<proteinExistence type="predicted"/>
<evidence type="ECO:0000313" key="3">
    <source>
        <dbReference type="EMBL" id="KAJ9608057.1"/>
    </source>
</evidence>
<reference evidence="3" key="1">
    <citation type="submission" date="2022-10" db="EMBL/GenBank/DDBJ databases">
        <title>Culturing micro-colonial fungi from biological soil crusts in the Mojave desert and describing Neophaeococcomyces mojavensis, and introducing the new genera and species Taxawa tesnikishii.</title>
        <authorList>
            <person name="Kurbessoian T."/>
            <person name="Stajich J.E."/>
        </authorList>
    </citation>
    <scope>NUCLEOTIDE SEQUENCE</scope>
    <source>
        <strain evidence="3">TK_41</strain>
    </source>
</reference>
<keyword evidence="4" id="KW-1185">Reference proteome</keyword>
<dbReference type="AlphaFoldDB" id="A0AA38X729"/>
<keyword evidence="1" id="KW-0378">Hydrolase</keyword>
<dbReference type="GO" id="GO:0016787">
    <property type="term" value="F:hydrolase activity"/>
    <property type="evidence" value="ECO:0007669"/>
    <property type="project" value="UniProtKB-KW"/>
</dbReference>
<name>A0AA38X729_9EURO</name>
<dbReference type="InterPro" id="IPR049492">
    <property type="entry name" value="BD-FAE-like_dom"/>
</dbReference>
<evidence type="ECO:0000259" key="2">
    <source>
        <dbReference type="Pfam" id="PF20434"/>
    </source>
</evidence>
<comment type="caution">
    <text evidence="3">The sequence shown here is derived from an EMBL/GenBank/DDBJ whole genome shotgun (WGS) entry which is preliminary data.</text>
</comment>
<dbReference type="InterPro" id="IPR029058">
    <property type="entry name" value="AB_hydrolase_fold"/>
</dbReference>